<organism evidence="4 5">
    <name type="scientific">Acyrthosiphon pisum</name>
    <name type="common">Pea aphid</name>
    <dbReference type="NCBI Taxonomy" id="7029"/>
    <lineage>
        <taxon>Eukaryota</taxon>
        <taxon>Metazoa</taxon>
        <taxon>Ecdysozoa</taxon>
        <taxon>Arthropoda</taxon>
        <taxon>Hexapoda</taxon>
        <taxon>Insecta</taxon>
        <taxon>Pterygota</taxon>
        <taxon>Neoptera</taxon>
        <taxon>Paraneoptera</taxon>
        <taxon>Hemiptera</taxon>
        <taxon>Sternorrhyncha</taxon>
        <taxon>Aphidomorpha</taxon>
        <taxon>Aphidoidea</taxon>
        <taxon>Aphididae</taxon>
        <taxon>Macrosiphini</taxon>
        <taxon>Acyrthosiphon</taxon>
    </lineage>
</organism>
<feature type="compositionally biased region" description="Polar residues" evidence="1">
    <location>
        <begin position="12"/>
        <end position="23"/>
    </location>
</feature>
<dbReference type="InterPro" id="IPR012337">
    <property type="entry name" value="RNaseH-like_sf"/>
</dbReference>
<protein>
    <recommendedName>
        <fullName evidence="6">Zinc finger MYM-type protein 1-like</fullName>
    </recommendedName>
</protein>
<feature type="region of interest" description="Disordered" evidence="1">
    <location>
        <begin position="10"/>
        <end position="54"/>
    </location>
</feature>
<dbReference type="Pfam" id="PF14291">
    <property type="entry name" value="DUF4371"/>
    <property type="match status" value="1"/>
</dbReference>
<dbReference type="KEGG" id="api:103307942"/>
<dbReference type="GeneID" id="103307942"/>
<evidence type="ECO:0000313" key="4">
    <source>
        <dbReference type="EnsemblMetazoa" id="XP_008178675.1"/>
    </source>
</evidence>
<feature type="region of interest" description="Disordered" evidence="1">
    <location>
        <begin position="115"/>
        <end position="134"/>
    </location>
</feature>
<feature type="compositionally biased region" description="Polar residues" evidence="1">
    <location>
        <begin position="35"/>
        <end position="49"/>
    </location>
</feature>
<reference evidence="4" key="2">
    <citation type="submission" date="2022-06" db="UniProtKB">
        <authorList>
            <consortium name="EnsemblMetazoa"/>
        </authorList>
    </citation>
    <scope>IDENTIFICATION</scope>
</reference>
<evidence type="ECO:0000313" key="5">
    <source>
        <dbReference type="Proteomes" id="UP000007819"/>
    </source>
</evidence>
<dbReference type="InterPro" id="IPR025398">
    <property type="entry name" value="DUF4371"/>
</dbReference>
<dbReference type="SUPFAM" id="SSF53098">
    <property type="entry name" value="Ribonuclease H-like"/>
    <property type="match status" value="1"/>
</dbReference>
<feature type="compositionally biased region" description="Polar residues" evidence="1">
    <location>
        <begin position="115"/>
        <end position="127"/>
    </location>
</feature>
<accession>A0A8R2AYW4</accession>
<dbReference type="Proteomes" id="UP000007819">
    <property type="component" value="Chromosome X"/>
</dbReference>
<feature type="domain" description="DUF4371" evidence="3">
    <location>
        <begin position="398"/>
        <end position="583"/>
    </location>
</feature>
<sequence>MSLCAIKECKSGSKSNPNTSETFVDSGESPIDFDTNFTRTGNPSTSKSFVDSGESPVDLDTNFISTGNPSTSKSFVDSGESPIDLDTNFTRTGNPNTSETFVDSGESPIDFDTNFTRTGNPSTSKSFVDSGESPVDLDTNFISTGNPNSSETCVDSAESPVDLDSNFISTGNPSTSKSFVDSGESAVDLDTNFTSTSNPNSSETCVDSAESPVDLDSNFISTGNPSTSKSFVDSGESAVDLDTNFTSTGILFDNDPDGFCMLNRLPPAFIDFLLIKGPAQPTHEDISSKEFPKDKSGRSFQVAWYWKKLPENTQIRRDWLSYSKIRNKAFCHHCILFGRKGQKCWTQEGFSAWSRAVSSIQLHECSDFHIEASLRFKMRLTALPILPLLEEKNKQEKAINREIVKVLIDATLFLSRNCLSFRGHQESLKKPGNRGNFLNLIDMMSKYSPCLASYITQLEMSTKKPEVNFLTKNSQNKLISSISNSIKSSIKNELQHSKFFSVSIDSTFDYSRREQVSFVVRYLQMNGQICERLLALKESSITTGVRLFKLFEDICSSLCLDWQNYLIGQSYDGAQNMRGEYNGLQSFIKEKCPTATFIWCSAHRLNLVVAKTVGCSLDAVDLFGNMETVYNFICNSKKRVAYYEEVQIKYSGTKKNRRLKRVSTTRWMSHDRALQTVLETYDSVIDTLDYVRKTEGPDDHSVGHMCGCLLDYLLSKRFLYTALWFQKLFNVLAPLNTLLQTSDLDLLAAVNSINETKKICLKLRKDESIFHHLTKEINSFIEDKKDLEFSEFKIVRTRRKKKMPGELNSDESIDDPLINFKIQTVLHSLDTTLNYLDQYFNNSAVGIYKDLSLFSIKRMIEIKNNLEKMPDDAFVEFCKIYSKFLNIDILKSEYLKFCQIYKMFEETTALPTSFHRDVQNSNSDESDNSEEEIVLPKRNPISVINACSMKNVYKVVHDNNLASVFPVLHTALKIALILPVSSASTERVFSKLKIVKSR</sequence>
<dbReference type="AlphaFoldDB" id="A0A8R2AYW4"/>
<dbReference type="OrthoDB" id="6627081at2759"/>
<dbReference type="InterPro" id="IPR008906">
    <property type="entry name" value="HATC_C_dom"/>
</dbReference>
<evidence type="ECO:0008006" key="6">
    <source>
        <dbReference type="Google" id="ProtNLM"/>
    </source>
</evidence>
<dbReference type="RefSeq" id="XP_008178675.1">
    <property type="nucleotide sequence ID" value="XM_008180453.1"/>
</dbReference>
<evidence type="ECO:0000259" key="3">
    <source>
        <dbReference type="Pfam" id="PF14291"/>
    </source>
</evidence>
<feature type="region of interest" description="Disordered" evidence="1">
    <location>
        <begin position="87"/>
        <end position="108"/>
    </location>
</feature>
<dbReference type="PANTHER" id="PTHR45749:SF37">
    <property type="entry name" value="OS05G0311600 PROTEIN"/>
    <property type="match status" value="1"/>
</dbReference>
<evidence type="ECO:0000256" key="1">
    <source>
        <dbReference type="SAM" id="MobiDB-lite"/>
    </source>
</evidence>
<reference evidence="5" key="1">
    <citation type="submission" date="2010-06" db="EMBL/GenBank/DDBJ databases">
        <authorList>
            <person name="Jiang H."/>
            <person name="Abraham K."/>
            <person name="Ali S."/>
            <person name="Alsbrooks S.L."/>
            <person name="Anim B.N."/>
            <person name="Anosike U.S."/>
            <person name="Attaway T."/>
            <person name="Bandaranaike D.P."/>
            <person name="Battles P.K."/>
            <person name="Bell S.N."/>
            <person name="Bell A.V."/>
            <person name="Beltran B."/>
            <person name="Bickham C."/>
            <person name="Bustamante Y."/>
            <person name="Caleb T."/>
            <person name="Canada A."/>
            <person name="Cardenas V."/>
            <person name="Carter K."/>
            <person name="Chacko J."/>
            <person name="Chandrabose M.N."/>
            <person name="Chavez D."/>
            <person name="Chavez A."/>
            <person name="Chen L."/>
            <person name="Chu H.-S."/>
            <person name="Claassen K.J."/>
            <person name="Cockrell R."/>
            <person name="Collins M."/>
            <person name="Cooper J.A."/>
            <person name="Cree A."/>
            <person name="Curry S.M."/>
            <person name="Da Y."/>
            <person name="Dao M.D."/>
            <person name="Das B."/>
            <person name="Davila M.-L."/>
            <person name="Davy-Carroll L."/>
            <person name="Denson S."/>
            <person name="Dinh H."/>
            <person name="Ebong V.E."/>
            <person name="Edwards J.R."/>
            <person name="Egan A."/>
            <person name="El-Daye J."/>
            <person name="Escobedo L."/>
            <person name="Fernandez S."/>
            <person name="Fernando P.R."/>
            <person name="Flagg N."/>
            <person name="Forbes L.D."/>
            <person name="Fowler R.G."/>
            <person name="Fu Q."/>
            <person name="Gabisi R.A."/>
            <person name="Ganer J."/>
            <person name="Garbino Pronczuk A."/>
            <person name="Garcia R.M."/>
            <person name="Garner T."/>
            <person name="Garrett T.E."/>
            <person name="Gonzalez D.A."/>
            <person name="Hamid H."/>
            <person name="Hawkins E.S."/>
            <person name="Hirani K."/>
            <person name="Hogues M.E."/>
            <person name="Hollins B."/>
            <person name="Hsiao C.-H."/>
            <person name="Jabil R."/>
            <person name="James M.L."/>
            <person name="Jhangiani S.N."/>
            <person name="Johnson B."/>
            <person name="Johnson Q."/>
            <person name="Joshi V."/>
            <person name="Kalu J.B."/>
            <person name="Kam C."/>
            <person name="Kashfia A."/>
            <person name="Keebler J."/>
            <person name="Kisamo H."/>
            <person name="Kovar C.L."/>
            <person name="Lago L.A."/>
            <person name="Lai C.-Y."/>
            <person name="Laidlaw J."/>
            <person name="Lara F."/>
            <person name="Le T.-K."/>
            <person name="Lee S.L."/>
            <person name="Legall F.H."/>
            <person name="Lemon S.J."/>
            <person name="Lewis L.R."/>
            <person name="Li B."/>
            <person name="Liu Y."/>
            <person name="Liu Y.-S."/>
            <person name="Lopez J."/>
            <person name="Lozado R.J."/>
            <person name="Lu J."/>
            <person name="Madu R.C."/>
            <person name="Maheshwari M."/>
            <person name="Maheshwari R."/>
            <person name="Malloy K."/>
            <person name="Martinez E."/>
            <person name="Mathew T."/>
            <person name="Mercado I.C."/>
            <person name="Mercado C."/>
            <person name="Meyer B."/>
            <person name="Montgomery K."/>
            <person name="Morgan M.B."/>
            <person name="Munidasa M."/>
            <person name="Nazareth L.V."/>
            <person name="Nelson J."/>
            <person name="Ng B.M."/>
            <person name="Nguyen N.B."/>
            <person name="Nguyen P.Q."/>
            <person name="Nguyen T."/>
            <person name="Obregon M."/>
            <person name="Okwuonu G.O."/>
            <person name="Onwere C.G."/>
            <person name="Orozco G."/>
            <person name="Parra A."/>
            <person name="Patel S."/>
            <person name="Patil S."/>
            <person name="Perez A."/>
            <person name="Perez Y."/>
            <person name="Pham C."/>
            <person name="Primus E.L."/>
            <person name="Pu L.-L."/>
            <person name="Puazo M."/>
            <person name="Qin X."/>
            <person name="Quiroz J.B."/>
            <person name="Reese J."/>
            <person name="Richards S."/>
            <person name="Rives C.M."/>
            <person name="Robberts R."/>
            <person name="Ruiz S.J."/>
            <person name="Ruiz M.J."/>
            <person name="Santibanez J."/>
            <person name="Schneider B.W."/>
            <person name="Sisson I."/>
            <person name="Smith M."/>
            <person name="Sodergren E."/>
            <person name="Song X.-Z."/>
            <person name="Song B.B."/>
            <person name="Summersgill H."/>
            <person name="Thelus R."/>
            <person name="Thornton R.D."/>
            <person name="Trejos Z.Y."/>
            <person name="Usmani K."/>
            <person name="Vattathil S."/>
            <person name="Villasana D."/>
            <person name="Walker D.L."/>
            <person name="Wang S."/>
            <person name="Wang K."/>
            <person name="White C.S."/>
            <person name="Williams A.C."/>
            <person name="Williamson J."/>
            <person name="Wilson K."/>
            <person name="Woghiren I.O."/>
            <person name="Woodworth J.R."/>
            <person name="Worley K.C."/>
            <person name="Wright R.A."/>
            <person name="Wu W."/>
            <person name="Young L."/>
            <person name="Zhang L."/>
            <person name="Zhang J."/>
            <person name="Zhu Y."/>
            <person name="Muzny D.M."/>
            <person name="Weinstock G."/>
            <person name="Gibbs R.A."/>
        </authorList>
    </citation>
    <scope>NUCLEOTIDE SEQUENCE [LARGE SCALE GENOMIC DNA]</scope>
    <source>
        <strain evidence="5">LSR1</strain>
    </source>
</reference>
<name>A0A8R2AYW4_ACYPI</name>
<feature type="domain" description="HAT C-terminal dimerisation" evidence="2">
    <location>
        <begin position="963"/>
        <end position="993"/>
    </location>
</feature>
<dbReference type="PANTHER" id="PTHR45749">
    <property type="match status" value="1"/>
</dbReference>
<dbReference type="GO" id="GO:0046983">
    <property type="term" value="F:protein dimerization activity"/>
    <property type="evidence" value="ECO:0007669"/>
    <property type="project" value="InterPro"/>
</dbReference>
<feature type="compositionally biased region" description="Polar residues" evidence="1">
    <location>
        <begin position="87"/>
        <end position="101"/>
    </location>
</feature>
<evidence type="ECO:0000259" key="2">
    <source>
        <dbReference type="Pfam" id="PF05699"/>
    </source>
</evidence>
<dbReference type="Pfam" id="PF05699">
    <property type="entry name" value="Dimer_Tnp_hAT"/>
    <property type="match status" value="1"/>
</dbReference>
<proteinExistence type="predicted"/>
<dbReference type="EnsemblMetazoa" id="XM_008180453.1">
    <property type="protein sequence ID" value="XP_008178675.1"/>
    <property type="gene ID" value="LOC103307942"/>
</dbReference>
<keyword evidence="5" id="KW-1185">Reference proteome</keyword>